<keyword evidence="1" id="KW-1133">Transmembrane helix</keyword>
<keyword evidence="1" id="KW-0812">Transmembrane</keyword>
<sequence>MMIPTRQPHTTPLGLNVMALLLMLAALVVALGCWFDDAVHRHAERDAAYHGLLGVATPGHALGTVVAQP</sequence>
<dbReference type="Proteomes" id="UP000093592">
    <property type="component" value="Unassembled WGS sequence"/>
</dbReference>
<keyword evidence="1" id="KW-0472">Membrane</keyword>
<proteinExistence type="predicted"/>
<evidence type="ECO:0000313" key="3">
    <source>
        <dbReference type="Proteomes" id="UP000093592"/>
    </source>
</evidence>
<evidence type="ECO:0000256" key="1">
    <source>
        <dbReference type="SAM" id="Phobius"/>
    </source>
</evidence>
<organism evidence="2 3">
    <name type="scientific">Mycobacterium kyorinense</name>
    <dbReference type="NCBI Taxonomy" id="487514"/>
    <lineage>
        <taxon>Bacteria</taxon>
        <taxon>Bacillati</taxon>
        <taxon>Actinomycetota</taxon>
        <taxon>Actinomycetes</taxon>
        <taxon>Mycobacteriales</taxon>
        <taxon>Mycobacteriaceae</taxon>
        <taxon>Mycobacterium</taxon>
    </lineage>
</organism>
<reference evidence="3" key="1">
    <citation type="submission" date="2016-06" db="EMBL/GenBank/DDBJ databases">
        <authorList>
            <person name="Sutton G."/>
            <person name="Brinkac L."/>
            <person name="Sanka R."/>
            <person name="Adams M."/>
            <person name="Lau E."/>
            <person name="Sam S."/>
            <person name="Sreng N."/>
            <person name="Him V."/>
            <person name="Kerleguer A."/>
            <person name="Cheng S."/>
        </authorList>
    </citation>
    <scope>NUCLEOTIDE SEQUENCE [LARGE SCALE GENOMIC DNA]</scope>
    <source>
        <strain evidence="3">E861</strain>
    </source>
</reference>
<feature type="transmembrane region" description="Helical" evidence="1">
    <location>
        <begin position="12"/>
        <end position="35"/>
    </location>
</feature>
<protein>
    <submittedName>
        <fullName evidence="2">Uncharacterized protein</fullName>
    </submittedName>
</protein>
<name>A0A1A2ZNA1_9MYCO</name>
<comment type="caution">
    <text evidence="2">The sequence shown here is derived from an EMBL/GenBank/DDBJ whole genome shotgun (WGS) entry which is preliminary data.</text>
</comment>
<gene>
    <name evidence="2" type="ORF">A5707_14080</name>
</gene>
<evidence type="ECO:0000313" key="2">
    <source>
        <dbReference type="EMBL" id="OBI51173.1"/>
    </source>
</evidence>
<dbReference type="AlphaFoldDB" id="A0A1A2ZNA1"/>
<dbReference type="EMBL" id="LZKJ01000044">
    <property type="protein sequence ID" value="OBI51173.1"/>
    <property type="molecule type" value="Genomic_DNA"/>
</dbReference>
<accession>A0A1A2ZNA1</accession>
<dbReference type="PROSITE" id="PS51257">
    <property type="entry name" value="PROKAR_LIPOPROTEIN"/>
    <property type="match status" value="1"/>
</dbReference>